<dbReference type="Pfam" id="PF01497">
    <property type="entry name" value="Peripla_BP_2"/>
    <property type="match status" value="1"/>
</dbReference>
<dbReference type="FunFam" id="3.40.50.1980:FF:000035">
    <property type="entry name" value="Iron ABC transporter substrate-binding protein"/>
    <property type="match status" value="1"/>
</dbReference>
<feature type="chain" id="PRO_5038442644" evidence="4">
    <location>
        <begin position="20"/>
        <end position="325"/>
    </location>
</feature>
<accession>A0A0Q3SE74</accession>
<dbReference type="PROSITE" id="PS51257">
    <property type="entry name" value="PROKAR_LIPOPROTEIN"/>
    <property type="match status" value="1"/>
</dbReference>
<comment type="caution">
    <text evidence="6">The sequence shown here is derived from an EMBL/GenBank/DDBJ whole genome shotgun (WGS) entry which is preliminary data.</text>
</comment>
<dbReference type="PANTHER" id="PTHR30535:SF34">
    <property type="entry name" value="MOLYBDATE-BINDING PROTEIN MOLA"/>
    <property type="match status" value="1"/>
</dbReference>
<dbReference type="CDD" id="cd01143">
    <property type="entry name" value="YvrC"/>
    <property type="match status" value="1"/>
</dbReference>
<feature type="domain" description="Fe/B12 periplasmic-binding" evidence="5">
    <location>
        <begin position="68"/>
        <end position="323"/>
    </location>
</feature>
<keyword evidence="2 4" id="KW-0732">Signal</keyword>
<dbReference type="Gene3D" id="3.40.50.1980">
    <property type="entry name" value="Nitrogenase molybdenum iron protein domain"/>
    <property type="match status" value="2"/>
</dbReference>
<dbReference type="PANTHER" id="PTHR30535">
    <property type="entry name" value="VITAMIN B12-BINDING PROTEIN"/>
    <property type="match status" value="1"/>
</dbReference>
<sequence length="325" mass="35635">MKKLYSLLFALLLAVGFLAGCGGSLDNQKENENVSGEETQAPKEEPAFPVTIKDALDNEVVIQEKPERIVSLIPSNTEITFGLGLGDLVVGVNDYDNYPEEVNEIEKIGSMEFNVEKIISLKPNLVLAHASGAHNSAEGLQQLRDAGITVLVVNDAKNFDEVYQSIEMIGAANGVKDKAEALVADMKEKLEEIKAKAQEIKTEDQKTVFVEVAPAPEIFTPGKNTFMDVMLQTINAKNIVTEDGWIPMDPEAIIERNPDVIITTHGYYTEDPVGNVTSRDGWQDITAVKNKEVVDVDSDMVTRTGPRLVEGVEELAKAVYPEVFK</sequence>
<proteinExistence type="inferred from homology"/>
<dbReference type="NCBIfam" id="NF038402">
    <property type="entry name" value="TroA_like"/>
    <property type="match status" value="1"/>
</dbReference>
<keyword evidence="3" id="KW-0175">Coiled coil</keyword>
<dbReference type="RefSeq" id="WP_053477893.1">
    <property type="nucleotide sequence ID" value="NZ_CP041305.1"/>
</dbReference>
<evidence type="ECO:0000313" key="7">
    <source>
        <dbReference type="Proteomes" id="UP000050996"/>
    </source>
</evidence>
<dbReference type="InterPro" id="IPR050902">
    <property type="entry name" value="ABC_Transporter_SBP"/>
</dbReference>
<evidence type="ECO:0000256" key="3">
    <source>
        <dbReference type="SAM" id="Coils"/>
    </source>
</evidence>
<dbReference type="InterPro" id="IPR054828">
    <property type="entry name" value="Vit_B12_bind_prot"/>
</dbReference>
<name>A0A0Q3SE74_9BACI</name>
<gene>
    <name evidence="6" type="ORF">AN957_02440</name>
</gene>
<dbReference type="PATRIC" id="fig|1637975.4.peg.157"/>
<evidence type="ECO:0000256" key="1">
    <source>
        <dbReference type="ARBA" id="ARBA00008814"/>
    </source>
</evidence>
<protein>
    <submittedName>
        <fullName evidence="6">Iron ABC transporter substrate-binding protein</fullName>
    </submittedName>
</protein>
<comment type="similarity">
    <text evidence="1">Belongs to the bacterial solute-binding protein 8 family.</text>
</comment>
<evidence type="ECO:0000256" key="4">
    <source>
        <dbReference type="SAM" id="SignalP"/>
    </source>
</evidence>
<dbReference type="GO" id="GO:0071281">
    <property type="term" value="P:cellular response to iron ion"/>
    <property type="evidence" value="ECO:0007669"/>
    <property type="project" value="TreeGrafter"/>
</dbReference>
<keyword evidence="7" id="KW-1185">Reference proteome</keyword>
<dbReference type="PROSITE" id="PS50983">
    <property type="entry name" value="FE_B12_PBP"/>
    <property type="match status" value="1"/>
</dbReference>
<feature type="signal peptide" evidence="4">
    <location>
        <begin position="1"/>
        <end position="19"/>
    </location>
</feature>
<evidence type="ECO:0000259" key="5">
    <source>
        <dbReference type="PROSITE" id="PS50983"/>
    </source>
</evidence>
<dbReference type="SUPFAM" id="SSF53807">
    <property type="entry name" value="Helical backbone' metal receptor"/>
    <property type="match status" value="1"/>
</dbReference>
<dbReference type="InterPro" id="IPR002491">
    <property type="entry name" value="ABC_transptr_periplasmic_BD"/>
</dbReference>
<feature type="coiled-coil region" evidence="3">
    <location>
        <begin position="176"/>
        <end position="206"/>
    </location>
</feature>
<reference evidence="6 7" key="1">
    <citation type="submission" date="2015-09" db="EMBL/GenBank/DDBJ databases">
        <title>Genome sequencing project for genomic taxonomy and phylogenomics of Bacillus-like bacteria.</title>
        <authorList>
            <person name="Liu B."/>
            <person name="Wang J."/>
            <person name="Zhu Y."/>
            <person name="Liu G."/>
            <person name="Chen Q."/>
            <person name="Chen Z."/>
            <person name="Lan J."/>
            <person name="Che J."/>
            <person name="Ge C."/>
            <person name="Shi H."/>
            <person name="Pan Z."/>
            <person name="Liu X."/>
        </authorList>
    </citation>
    <scope>NUCLEOTIDE SEQUENCE [LARGE SCALE GENOMIC DNA]</scope>
    <source>
        <strain evidence="6 7">FJAT-18043</strain>
    </source>
</reference>
<organism evidence="6 7">
    <name type="scientific">Cytobacillus solani</name>
    <dbReference type="NCBI Taxonomy" id="1637975"/>
    <lineage>
        <taxon>Bacteria</taxon>
        <taxon>Bacillati</taxon>
        <taxon>Bacillota</taxon>
        <taxon>Bacilli</taxon>
        <taxon>Bacillales</taxon>
        <taxon>Bacillaceae</taxon>
        <taxon>Cytobacillus</taxon>
    </lineage>
</organism>
<dbReference type="Proteomes" id="UP000050996">
    <property type="component" value="Unassembled WGS sequence"/>
</dbReference>
<evidence type="ECO:0000256" key="2">
    <source>
        <dbReference type="ARBA" id="ARBA00022729"/>
    </source>
</evidence>
<dbReference type="STRING" id="1637975.AN957_02440"/>
<evidence type="ECO:0000313" key="6">
    <source>
        <dbReference type="EMBL" id="KQL17596.1"/>
    </source>
</evidence>
<dbReference type="AlphaFoldDB" id="A0A0Q3SE74"/>
<dbReference type="EMBL" id="LJIX01000006">
    <property type="protein sequence ID" value="KQL17596.1"/>
    <property type="molecule type" value="Genomic_DNA"/>
</dbReference>